<dbReference type="Pfam" id="PF13561">
    <property type="entry name" value="adh_short_C2"/>
    <property type="match status" value="1"/>
</dbReference>
<dbReference type="SUPFAM" id="SSF51735">
    <property type="entry name" value="NAD(P)-binding Rossmann-fold domains"/>
    <property type="match status" value="1"/>
</dbReference>
<accession>A0A831W7P6</accession>
<evidence type="ECO:0000313" key="2">
    <source>
        <dbReference type="EMBL" id="HEB96756.1"/>
    </source>
</evidence>
<dbReference type="InterPro" id="IPR036291">
    <property type="entry name" value="NAD(P)-bd_dom_sf"/>
</dbReference>
<dbReference type="InterPro" id="IPR050259">
    <property type="entry name" value="SDR"/>
</dbReference>
<sequence>MGQCPVQDHVHGVVQVRLLGETGQRDLLDPLLARIGGFGHGGLALSVPVGRRPLLLERVRPAGLYLSRLRGPDQPAPGTSPGRYADDLLCSLPDMAKTAREVRSMSKRGRKALVMGGSKGLGFACAEALARRGCELHLLARSEADLERAAAGLRTDHGVGVGFDAVDITDESALQRVLDALGPCDILVSNCGGPPLGGFESFGLDDWDAAYRSQVRSAVQVCRSLVPPMAQRGWGRVVMIASISVGTAIPGLVLSNSLRPGLLGLARSLTREYAHRGVTANLLCPGLTLTDRLDALIRKNMEVQGKSRDEVIAGMTAAIPAGRLGRPEELGETAAFLAGDGAAFISGQALFIDGGQTA</sequence>
<dbReference type="AlphaFoldDB" id="A0A831W7P6"/>
<proteinExistence type="inferred from homology"/>
<reference evidence="2" key="1">
    <citation type="journal article" date="2020" name="mSystems">
        <title>Genome- and Community-Level Interaction Insights into Carbon Utilization and Element Cycling Functions of Hydrothermarchaeota in Hydrothermal Sediment.</title>
        <authorList>
            <person name="Zhou Z."/>
            <person name="Liu Y."/>
            <person name="Xu W."/>
            <person name="Pan J."/>
            <person name="Luo Z.H."/>
            <person name="Li M."/>
        </authorList>
    </citation>
    <scope>NUCLEOTIDE SEQUENCE [LARGE SCALE GENOMIC DNA]</scope>
    <source>
        <strain evidence="2">HyVt-443</strain>
    </source>
</reference>
<name>A0A831W7P6_9GAMM</name>
<organism evidence="2">
    <name type="scientific">Sedimenticola thiotaurini</name>
    <dbReference type="NCBI Taxonomy" id="1543721"/>
    <lineage>
        <taxon>Bacteria</taxon>
        <taxon>Pseudomonadati</taxon>
        <taxon>Pseudomonadota</taxon>
        <taxon>Gammaproteobacteria</taxon>
        <taxon>Chromatiales</taxon>
        <taxon>Sedimenticolaceae</taxon>
        <taxon>Sedimenticola</taxon>
    </lineage>
</organism>
<dbReference type="InterPro" id="IPR002347">
    <property type="entry name" value="SDR_fam"/>
</dbReference>
<dbReference type="EMBL" id="DRKP01000114">
    <property type="protein sequence ID" value="HEB96756.1"/>
    <property type="molecule type" value="Genomic_DNA"/>
</dbReference>
<dbReference type="PANTHER" id="PTHR42879">
    <property type="entry name" value="3-OXOACYL-(ACYL-CARRIER-PROTEIN) REDUCTASE"/>
    <property type="match status" value="1"/>
</dbReference>
<comment type="caution">
    <text evidence="2">The sequence shown here is derived from an EMBL/GenBank/DDBJ whole genome shotgun (WGS) entry which is preliminary data.</text>
</comment>
<dbReference type="Proteomes" id="UP000886251">
    <property type="component" value="Unassembled WGS sequence"/>
</dbReference>
<dbReference type="PANTHER" id="PTHR42879:SF6">
    <property type="entry name" value="NADPH-DEPENDENT REDUCTASE BACG"/>
    <property type="match status" value="1"/>
</dbReference>
<dbReference type="Gene3D" id="3.40.50.720">
    <property type="entry name" value="NAD(P)-binding Rossmann-like Domain"/>
    <property type="match status" value="1"/>
</dbReference>
<comment type="similarity">
    <text evidence="1">Belongs to the short-chain dehydrogenases/reductases (SDR) family.</text>
</comment>
<protein>
    <submittedName>
        <fullName evidence="2">SDR family oxidoreductase</fullName>
    </submittedName>
</protein>
<gene>
    <name evidence="2" type="ORF">ENI96_10050</name>
</gene>
<evidence type="ECO:0000256" key="1">
    <source>
        <dbReference type="ARBA" id="ARBA00006484"/>
    </source>
</evidence>
<dbReference type="PRINTS" id="PR00081">
    <property type="entry name" value="GDHRDH"/>
</dbReference>